<dbReference type="GeneID" id="79843436"/>
<comment type="caution">
    <text evidence="1">The sequence shown here is derived from an EMBL/GenBank/DDBJ whole genome shotgun (WGS) entry which is preliminary data.</text>
</comment>
<dbReference type="RefSeq" id="WP_002844455.1">
    <property type="nucleotide sequence ID" value="NZ_JAQMNH010000017.1"/>
</dbReference>
<name>A0A135YM53_9FIRM</name>
<evidence type="ECO:0000313" key="2">
    <source>
        <dbReference type="Proteomes" id="UP000070326"/>
    </source>
</evidence>
<dbReference type="AlphaFoldDB" id="A0A135YM53"/>
<protein>
    <submittedName>
        <fullName evidence="1">Uncharacterized protein</fullName>
    </submittedName>
</protein>
<gene>
    <name evidence="1" type="ORF">HMPREF3195_01801</name>
</gene>
<reference evidence="1 2" key="1">
    <citation type="submission" date="2016-02" db="EMBL/GenBank/DDBJ databases">
        <authorList>
            <person name="Wen L."/>
            <person name="He K."/>
            <person name="Yang H."/>
        </authorList>
    </citation>
    <scope>NUCLEOTIDE SEQUENCE [LARGE SCALE GENOMIC DNA]</scope>
    <source>
        <strain evidence="1 2">MJR8628A</strain>
    </source>
</reference>
<dbReference type="Proteomes" id="UP000070326">
    <property type="component" value="Unassembled WGS sequence"/>
</dbReference>
<dbReference type="EMBL" id="LSQZ01000091">
    <property type="protein sequence ID" value="KXI10482.1"/>
    <property type="molecule type" value="Genomic_DNA"/>
</dbReference>
<sequence>MRIQFTVTDEELEILTKKTIEGGFPSVTEYCKCSSLQENTSYADLYTTLLNKIISLPKDKEFVLRELIATPPALIGRWFYENVNKGLVKNVEHIGKAEGGVEKYKRI</sequence>
<dbReference type="STRING" id="1261.HMPREF3195_01801"/>
<proteinExistence type="predicted"/>
<organism evidence="1 2">
    <name type="scientific">Peptostreptococcus anaerobius</name>
    <dbReference type="NCBI Taxonomy" id="1261"/>
    <lineage>
        <taxon>Bacteria</taxon>
        <taxon>Bacillati</taxon>
        <taxon>Bacillota</taxon>
        <taxon>Clostridia</taxon>
        <taxon>Peptostreptococcales</taxon>
        <taxon>Peptostreptococcaceae</taxon>
        <taxon>Peptostreptococcus</taxon>
    </lineage>
</organism>
<evidence type="ECO:0000313" key="1">
    <source>
        <dbReference type="EMBL" id="KXI10482.1"/>
    </source>
</evidence>
<dbReference type="PATRIC" id="fig|1261.5.peg.1809"/>
<accession>A0A135YM53</accession>